<dbReference type="PANTHER" id="PTHR11328">
    <property type="entry name" value="MAJOR FACILITATOR SUPERFAMILY DOMAIN-CONTAINING PROTEIN"/>
    <property type="match status" value="1"/>
</dbReference>
<dbReference type="InterPro" id="IPR039672">
    <property type="entry name" value="MFS_2"/>
</dbReference>
<organism evidence="3 4">
    <name type="scientific">Bifidobacterium primatium</name>
    <dbReference type="NCBI Taxonomy" id="2045438"/>
    <lineage>
        <taxon>Bacteria</taxon>
        <taxon>Bacillati</taxon>
        <taxon>Actinomycetota</taxon>
        <taxon>Actinomycetes</taxon>
        <taxon>Bifidobacteriales</taxon>
        <taxon>Bifidobacteriaceae</taxon>
        <taxon>Bifidobacterium</taxon>
    </lineage>
</organism>
<feature type="transmembrane region" description="Helical" evidence="2">
    <location>
        <begin position="334"/>
        <end position="356"/>
    </location>
</feature>
<accession>A0A2M9HAU6</accession>
<feature type="compositionally biased region" description="Basic and acidic residues" evidence="1">
    <location>
        <begin position="464"/>
        <end position="474"/>
    </location>
</feature>
<dbReference type="EMBL" id="PEBI01000001">
    <property type="protein sequence ID" value="PJM73935.1"/>
    <property type="molecule type" value="Genomic_DNA"/>
</dbReference>
<feature type="transmembrane region" description="Helical" evidence="2">
    <location>
        <begin position="246"/>
        <end position="271"/>
    </location>
</feature>
<feature type="transmembrane region" description="Helical" evidence="2">
    <location>
        <begin position="163"/>
        <end position="183"/>
    </location>
</feature>
<keyword evidence="2" id="KW-0812">Transmembrane</keyword>
<dbReference type="Pfam" id="PF13347">
    <property type="entry name" value="MFS_2"/>
    <property type="match status" value="1"/>
</dbReference>
<keyword evidence="2" id="KW-1133">Transmembrane helix</keyword>
<feature type="transmembrane region" description="Helical" evidence="2">
    <location>
        <begin position="416"/>
        <end position="437"/>
    </location>
</feature>
<protein>
    <submittedName>
        <fullName evidence="3">MFS transporter</fullName>
    </submittedName>
</protein>
<reference evidence="3 4" key="1">
    <citation type="submission" date="2017-10" db="EMBL/GenBank/DDBJ databases">
        <title>Draft genome sequences of strains TRE 1, TRE 9, TRE H and TRI 7, isolated from tamarins, belonging to four potential novel Bifidobacterium species.</title>
        <authorList>
            <person name="Mattarelli P."/>
            <person name="Modesto M."/>
            <person name="Puglisi E."/>
            <person name="Morelli L."/>
            <person name="Spezio C."/>
            <person name="Bonetti A."/>
            <person name="Sandri C."/>
        </authorList>
    </citation>
    <scope>NUCLEOTIDE SEQUENCE [LARGE SCALE GENOMIC DNA]</scope>
    <source>
        <strain evidence="4">TRE1</strain>
    </source>
</reference>
<proteinExistence type="predicted"/>
<dbReference type="GO" id="GO:0015293">
    <property type="term" value="F:symporter activity"/>
    <property type="evidence" value="ECO:0007669"/>
    <property type="project" value="InterPro"/>
</dbReference>
<feature type="transmembrane region" description="Helical" evidence="2">
    <location>
        <begin position="283"/>
        <end position="302"/>
    </location>
</feature>
<comment type="caution">
    <text evidence="3">The sequence shown here is derived from an EMBL/GenBank/DDBJ whole genome shotgun (WGS) entry which is preliminary data.</text>
</comment>
<dbReference type="InterPro" id="IPR036259">
    <property type="entry name" value="MFS_trans_sf"/>
</dbReference>
<dbReference type="Proteomes" id="UP000229095">
    <property type="component" value="Unassembled WGS sequence"/>
</dbReference>
<feature type="transmembrane region" description="Helical" evidence="2">
    <location>
        <begin position="195"/>
        <end position="215"/>
    </location>
</feature>
<dbReference type="NCBIfam" id="TIGR00792">
    <property type="entry name" value="gph"/>
    <property type="match status" value="1"/>
</dbReference>
<keyword evidence="4" id="KW-1185">Reference proteome</keyword>
<dbReference type="CDD" id="cd17332">
    <property type="entry name" value="MFS_MelB_like"/>
    <property type="match status" value="1"/>
</dbReference>
<feature type="transmembrane region" description="Helical" evidence="2">
    <location>
        <begin position="46"/>
        <end position="74"/>
    </location>
</feature>
<keyword evidence="2" id="KW-0472">Membrane</keyword>
<dbReference type="GO" id="GO:0006814">
    <property type="term" value="P:sodium ion transport"/>
    <property type="evidence" value="ECO:0007669"/>
    <property type="project" value="InterPro"/>
</dbReference>
<evidence type="ECO:0000313" key="3">
    <source>
        <dbReference type="EMBL" id="PJM73935.1"/>
    </source>
</evidence>
<evidence type="ECO:0000256" key="2">
    <source>
        <dbReference type="SAM" id="Phobius"/>
    </source>
</evidence>
<sequence>MQSTAQTSSGSHIRPIGSIGVGEKIGFGLGDFACNLIYASLSTYLLFFYTNVFGLSAAAASLLFFVVRIVDAVTDPFLGFMIDKVDTRWGKYRPFLLFGAIPFAVLAVLCFTVPSFGGVGKLIYAYVTYILLSICYTSVNVPYGSLTAAMTNDQQESVSLTTFRTFLANIGQVVVAFFVPFLSDWLTESFGAATGWQLTMIVMGTLGGLLLWGCFATTHERVKVPASHTRIQVKDVFEQLANNRPLVVLCVFFFVIYGVKSIVSSTGIYYVTYYVGRPDLVKWYSLAGTLPALLFIPAIPWLAHRLSKFQLIILSISADIIGMAGLFLARPNWIVWIFVFRGIASIGNGMISAYMWALIPECVEYGEYKTNKRMSGVIYAIVGFVFKCGNALGGMIPGLILGATGYVANATQTDTALHGIVIATTVVPIIIYFIAIFSMKFYNLDKETYARISAELKERNAAEMEREAQAEREASQAVFVADESVATKEER</sequence>
<gene>
    <name evidence="3" type="ORF">CS006_01920</name>
</gene>
<dbReference type="InterPro" id="IPR001927">
    <property type="entry name" value="Na/Gal_symport"/>
</dbReference>
<feature type="transmembrane region" description="Helical" evidence="2">
    <location>
        <begin position="377"/>
        <end position="396"/>
    </location>
</feature>
<dbReference type="OrthoDB" id="181905at2"/>
<dbReference type="SUPFAM" id="SSF103473">
    <property type="entry name" value="MFS general substrate transporter"/>
    <property type="match status" value="1"/>
</dbReference>
<dbReference type="RefSeq" id="WP_100510078.1">
    <property type="nucleotide sequence ID" value="NZ_PEBI01000001.1"/>
</dbReference>
<name>A0A2M9HAU6_9BIFI</name>
<dbReference type="Gene3D" id="1.20.1250.20">
    <property type="entry name" value="MFS general substrate transporter like domains"/>
    <property type="match status" value="2"/>
</dbReference>
<feature type="transmembrane region" description="Helical" evidence="2">
    <location>
        <begin position="309"/>
        <end position="328"/>
    </location>
</feature>
<feature type="transmembrane region" description="Helical" evidence="2">
    <location>
        <begin position="123"/>
        <end position="143"/>
    </location>
</feature>
<dbReference type="GO" id="GO:0008643">
    <property type="term" value="P:carbohydrate transport"/>
    <property type="evidence" value="ECO:0007669"/>
    <property type="project" value="InterPro"/>
</dbReference>
<feature type="transmembrane region" description="Helical" evidence="2">
    <location>
        <begin position="95"/>
        <end position="117"/>
    </location>
</feature>
<evidence type="ECO:0000256" key="1">
    <source>
        <dbReference type="SAM" id="MobiDB-lite"/>
    </source>
</evidence>
<dbReference type="GO" id="GO:0005886">
    <property type="term" value="C:plasma membrane"/>
    <property type="evidence" value="ECO:0007669"/>
    <property type="project" value="TreeGrafter"/>
</dbReference>
<dbReference type="PANTHER" id="PTHR11328:SF24">
    <property type="entry name" value="MAJOR FACILITATOR SUPERFAMILY (MFS) PROFILE DOMAIN-CONTAINING PROTEIN"/>
    <property type="match status" value="1"/>
</dbReference>
<feature type="region of interest" description="Disordered" evidence="1">
    <location>
        <begin position="464"/>
        <end position="491"/>
    </location>
</feature>
<dbReference type="AlphaFoldDB" id="A0A2M9HAU6"/>
<evidence type="ECO:0000313" key="4">
    <source>
        <dbReference type="Proteomes" id="UP000229095"/>
    </source>
</evidence>